<feature type="compositionally biased region" description="Acidic residues" evidence="1">
    <location>
        <begin position="34"/>
        <end position="46"/>
    </location>
</feature>
<dbReference type="EMBL" id="MU853229">
    <property type="protein sequence ID" value="KAK4123305.1"/>
    <property type="molecule type" value="Genomic_DNA"/>
</dbReference>
<feature type="compositionally biased region" description="Low complexity" evidence="1">
    <location>
        <begin position="48"/>
        <end position="63"/>
    </location>
</feature>
<protein>
    <submittedName>
        <fullName evidence="2">Uncharacterized protein</fullName>
    </submittedName>
</protein>
<comment type="caution">
    <text evidence="2">The sequence shown here is derived from an EMBL/GenBank/DDBJ whole genome shotgun (WGS) entry which is preliminary data.</text>
</comment>
<proteinExistence type="predicted"/>
<feature type="region of interest" description="Disordered" evidence="1">
    <location>
        <begin position="28"/>
        <end position="134"/>
    </location>
</feature>
<keyword evidence="3" id="KW-1185">Reference proteome</keyword>
<dbReference type="RefSeq" id="XP_062647076.1">
    <property type="nucleotide sequence ID" value="XM_062795631.1"/>
</dbReference>
<sequence length="238" mass="25943">MLLRQDCPLCRLVCHAIVAKLSTETTIYHSGSFGDDEDVDSDDDELIGSSSSGGNTSYSSNGNGPDGGGFGDSDSHDELISADSSDGEADLDDDQSPRRRQFDYDSDDSSGSYALSSDHEDDESIGTTSRDDTPVDIFHDVPFDPRLRIHRDQAEEEVILSYVRAESLTMGSPRSNTMVLISHLMQAGKLLLRIRVSLMGLDITRWIHALALRPATLSGMPLMLHSDIRSERGGFESG</sequence>
<organism evidence="2 3">
    <name type="scientific">Parathielavia appendiculata</name>
    <dbReference type="NCBI Taxonomy" id="2587402"/>
    <lineage>
        <taxon>Eukaryota</taxon>
        <taxon>Fungi</taxon>
        <taxon>Dikarya</taxon>
        <taxon>Ascomycota</taxon>
        <taxon>Pezizomycotina</taxon>
        <taxon>Sordariomycetes</taxon>
        <taxon>Sordariomycetidae</taxon>
        <taxon>Sordariales</taxon>
        <taxon>Chaetomiaceae</taxon>
        <taxon>Parathielavia</taxon>
    </lineage>
</organism>
<reference evidence="2" key="1">
    <citation type="journal article" date="2023" name="Mol. Phylogenet. Evol.">
        <title>Genome-scale phylogeny and comparative genomics of the fungal order Sordariales.</title>
        <authorList>
            <person name="Hensen N."/>
            <person name="Bonometti L."/>
            <person name="Westerberg I."/>
            <person name="Brannstrom I.O."/>
            <person name="Guillou S."/>
            <person name="Cros-Aarteil S."/>
            <person name="Calhoun S."/>
            <person name="Haridas S."/>
            <person name="Kuo A."/>
            <person name="Mondo S."/>
            <person name="Pangilinan J."/>
            <person name="Riley R."/>
            <person name="LaButti K."/>
            <person name="Andreopoulos B."/>
            <person name="Lipzen A."/>
            <person name="Chen C."/>
            <person name="Yan M."/>
            <person name="Daum C."/>
            <person name="Ng V."/>
            <person name="Clum A."/>
            <person name="Steindorff A."/>
            <person name="Ohm R.A."/>
            <person name="Martin F."/>
            <person name="Silar P."/>
            <person name="Natvig D.O."/>
            <person name="Lalanne C."/>
            <person name="Gautier V."/>
            <person name="Ament-Velasquez S.L."/>
            <person name="Kruys A."/>
            <person name="Hutchinson M.I."/>
            <person name="Powell A.J."/>
            <person name="Barry K."/>
            <person name="Miller A.N."/>
            <person name="Grigoriev I.V."/>
            <person name="Debuchy R."/>
            <person name="Gladieux P."/>
            <person name="Hiltunen Thoren M."/>
            <person name="Johannesson H."/>
        </authorList>
    </citation>
    <scope>NUCLEOTIDE SEQUENCE</scope>
    <source>
        <strain evidence="2">CBS 731.68</strain>
    </source>
</reference>
<dbReference type="Proteomes" id="UP001302602">
    <property type="component" value="Unassembled WGS sequence"/>
</dbReference>
<evidence type="ECO:0000313" key="3">
    <source>
        <dbReference type="Proteomes" id="UP001302602"/>
    </source>
</evidence>
<evidence type="ECO:0000313" key="2">
    <source>
        <dbReference type="EMBL" id="KAK4123305.1"/>
    </source>
</evidence>
<accession>A0AAN6Z2L4</accession>
<reference evidence="2" key="2">
    <citation type="submission" date="2023-05" db="EMBL/GenBank/DDBJ databases">
        <authorList>
            <consortium name="Lawrence Berkeley National Laboratory"/>
            <person name="Steindorff A."/>
            <person name="Hensen N."/>
            <person name="Bonometti L."/>
            <person name="Westerberg I."/>
            <person name="Brannstrom I.O."/>
            <person name="Guillou S."/>
            <person name="Cros-Aarteil S."/>
            <person name="Calhoun S."/>
            <person name="Haridas S."/>
            <person name="Kuo A."/>
            <person name="Mondo S."/>
            <person name="Pangilinan J."/>
            <person name="Riley R."/>
            <person name="Labutti K."/>
            <person name="Andreopoulos B."/>
            <person name="Lipzen A."/>
            <person name="Chen C."/>
            <person name="Yanf M."/>
            <person name="Daum C."/>
            <person name="Ng V."/>
            <person name="Clum A."/>
            <person name="Ohm R."/>
            <person name="Martin F."/>
            <person name="Silar P."/>
            <person name="Natvig D."/>
            <person name="Lalanne C."/>
            <person name="Gautier V."/>
            <person name="Ament-Velasquez S.L."/>
            <person name="Kruys A."/>
            <person name="Hutchinson M.I."/>
            <person name="Powell A.J."/>
            <person name="Barry K."/>
            <person name="Miller A.N."/>
            <person name="Grigoriev I.V."/>
            <person name="Debuchy R."/>
            <person name="Gladieux P."/>
            <person name="Thoren M.H."/>
            <person name="Johannesson H."/>
        </authorList>
    </citation>
    <scope>NUCLEOTIDE SEQUENCE</scope>
    <source>
        <strain evidence="2">CBS 731.68</strain>
    </source>
</reference>
<feature type="compositionally biased region" description="Acidic residues" evidence="1">
    <location>
        <begin position="85"/>
        <end position="94"/>
    </location>
</feature>
<name>A0AAN6Z2L4_9PEZI</name>
<evidence type="ECO:0000256" key="1">
    <source>
        <dbReference type="SAM" id="MobiDB-lite"/>
    </source>
</evidence>
<dbReference type="GeneID" id="87832399"/>
<gene>
    <name evidence="2" type="ORF">N657DRAFT_672293</name>
</gene>
<dbReference type="AlphaFoldDB" id="A0AAN6Z2L4"/>